<feature type="compositionally biased region" description="Polar residues" evidence="1">
    <location>
        <begin position="16"/>
        <end position="30"/>
    </location>
</feature>
<organism evidence="4 5">
    <name type="scientific">Aspergillus tanneri</name>
    <dbReference type="NCBI Taxonomy" id="1220188"/>
    <lineage>
        <taxon>Eukaryota</taxon>
        <taxon>Fungi</taxon>
        <taxon>Dikarya</taxon>
        <taxon>Ascomycota</taxon>
        <taxon>Pezizomycotina</taxon>
        <taxon>Eurotiomycetes</taxon>
        <taxon>Eurotiomycetidae</taxon>
        <taxon>Eurotiales</taxon>
        <taxon>Aspergillaceae</taxon>
        <taxon>Aspergillus</taxon>
        <taxon>Aspergillus subgen. Circumdati</taxon>
    </lineage>
</organism>
<proteinExistence type="predicted"/>
<dbReference type="VEuPathDB" id="FungiDB:EYZ11_003079"/>
<dbReference type="STRING" id="1220188.A0A4S3JPT6"/>
<dbReference type="Proteomes" id="UP000324241">
    <property type="component" value="Unassembled WGS sequence"/>
</dbReference>
<reference evidence="4 5" key="1">
    <citation type="submission" date="2019-03" db="EMBL/GenBank/DDBJ databases">
        <title>The genome sequence of a newly discovered highly antifungal drug resistant Aspergillus species, Aspergillus tanneri NIH 1004.</title>
        <authorList>
            <person name="Mounaud S."/>
            <person name="Singh I."/>
            <person name="Joardar V."/>
            <person name="Pakala S."/>
            <person name="Pakala S."/>
            <person name="Venepally P."/>
            <person name="Hoover J."/>
            <person name="Nierman W."/>
            <person name="Chung J."/>
            <person name="Losada L."/>
        </authorList>
    </citation>
    <scope>NUCLEOTIDE SEQUENCE [LARGE SCALE GENOMIC DNA]</scope>
    <source>
        <strain evidence="4 5">NIH1004</strain>
    </source>
</reference>
<evidence type="ECO:0000259" key="2">
    <source>
        <dbReference type="SMART" id="SM00974"/>
    </source>
</evidence>
<dbReference type="SMART" id="SM00974">
    <property type="entry name" value="T5orf172"/>
    <property type="match status" value="1"/>
</dbReference>
<dbReference type="InterPro" id="IPR018306">
    <property type="entry name" value="Phage_T5_Orf172_DNA-bd"/>
</dbReference>
<dbReference type="OrthoDB" id="2417614at2759"/>
<dbReference type="AlphaFoldDB" id="A0A4S3JPT6"/>
<evidence type="ECO:0000313" key="6">
    <source>
        <dbReference type="Proteomes" id="UP000324241"/>
    </source>
</evidence>
<dbReference type="PANTHER" id="PTHR28094">
    <property type="entry name" value="MEIOTICALLY UP-REGULATED GENE 113 PROTEIN"/>
    <property type="match status" value="1"/>
</dbReference>
<feature type="region of interest" description="Disordered" evidence="1">
    <location>
        <begin position="223"/>
        <end position="244"/>
    </location>
</feature>
<evidence type="ECO:0000313" key="4">
    <source>
        <dbReference type="EMBL" id="THC97430.1"/>
    </source>
</evidence>
<feature type="compositionally biased region" description="Polar residues" evidence="1">
    <location>
        <begin position="149"/>
        <end position="176"/>
    </location>
</feature>
<dbReference type="EMBL" id="QUQM01000008">
    <property type="protein sequence ID" value="KAA8641853.1"/>
    <property type="molecule type" value="Genomic_DNA"/>
</dbReference>
<accession>A0A4S3JPT6</accession>
<feature type="domain" description="Bacteriophage T5 Orf172 DNA-binding" evidence="2">
    <location>
        <begin position="265"/>
        <end position="383"/>
    </location>
</feature>
<protein>
    <recommendedName>
        <fullName evidence="2">Bacteriophage T5 Orf172 DNA-binding domain-containing protein</fullName>
    </recommendedName>
</protein>
<feature type="region of interest" description="Disordered" evidence="1">
    <location>
        <begin position="138"/>
        <end position="180"/>
    </location>
</feature>
<evidence type="ECO:0000313" key="5">
    <source>
        <dbReference type="Proteomes" id="UP000308092"/>
    </source>
</evidence>
<feature type="region of interest" description="Disordered" evidence="1">
    <location>
        <begin position="1"/>
        <end position="47"/>
    </location>
</feature>
<evidence type="ECO:0000256" key="1">
    <source>
        <dbReference type="SAM" id="MobiDB-lite"/>
    </source>
</evidence>
<dbReference type="EMBL" id="SOSA01000075">
    <property type="protein sequence ID" value="THC97430.1"/>
    <property type="molecule type" value="Genomic_DNA"/>
</dbReference>
<dbReference type="GeneID" id="54333493"/>
<evidence type="ECO:0000313" key="3">
    <source>
        <dbReference type="EMBL" id="KAA8641853.1"/>
    </source>
</evidence>
<reference evidence="3 6" key="2">
    <citation type="submission" date="2019-08" db="EMBL/GenBank/DDBJ databases">
        <title>The genome sequence of a newly discovered highly antifungal drug resistant Aspergillus species, Aspergillus tanneri NIH 1004.</title>
        <authorList>
            <person name="Mounaud S."/>
            <person name="Singh I."/>
            <person name="Joardar V."/>
            <person name="Pakala S."/>
            <person name="Pakala S."/>
            <person name="Venepally P."/>
            <person name="Chung J.K."/>
            <person name="Losada L."/>
            <person name="Nierman W.C."/>
        </authorList>
    </citation>
    <scope>NUCLEOTIDE SEQUENCE [LARGE SCALE GENOMIC DNA]</scope>
    <source>
        <strain evidence="3 6">NIH1004</strain>
    </source>
</reference>
<dbReference type="RefSeq" id="XP_033421215.1">
    <property type="nucleotide sequence ID" value="XM_033575360.1"/>
</dbReference>
<dbReference type="Proteomes" id="UP000308092">
    <property type="component" value="Unassembled WGS sequence"/>
</dbReference>
<comment type="caution">
    <text evidence="4">The sequence shown here is derived from an EMBL/GenBank/DDBJ whole genome shotgun (WGS) entry which is preliminary data.</text>
</comment>
<dbReference type="Pfam" id="PF10544">
    <property type="entry name" value="T5orf172"/>
    <property type="match status" value="1"/>
</dbReference>
<sequence length="391" mass="44521">MPHIANTPESLLPRTDSLNPSTTCKGTTANGRPCRRPLASPIDSSSSAKHARACPTELYCWQHKDQAVSIHQETNNGPNKPEMKPRSSIDTLMERLGVLDINDAEEVKKRRQQRKKKQKKRTICCCFEVIEEEDIVLPRPVHPTPDRPQMQQLSPKAQKPSLSVSQDPSTSQTNPLLQWIPPSVSPETSLVLLTEMTKPISYADEPGYIYMFWATPSQTSRSTPPPADVVSSLFPPPSGHPRRVSDALRTARDLNTFTTNPTNSSPGTLRLKIGRTSNVQRRLNEWTRQCSHDLTLIRYYPYTPSSPQPSPAWHDRRSRPGLERGRKVRHVHRVERLIHLELADIKARNLGRCDDCGKEHREWFEVPADKTSLKRVDNCIRRWVKWAEDHA</sequence>
<name>A0A4S3JPT6_9EURO</name>
<gene>
    <name evidence="3" type="ORF">ATNIH1004_010792</name>
    <name evidence="4" type="ORF">EYZ11_003079</name>
</gene>
<keyword evidence="5" id="KW-1185">Reference proteome</keyword>
<dbReference type="PANTHER" id="PTHR28094:SF2">
    <property type="entry name" value="BACTERIOPHAGE T5 ORF172 DNA-BINDING DOMAIN-CONTAINING PROTEIN"/>
    <property type="match status" value="1"/>
</dbReference>
<dbReference type="InterPro" id="IPR053006">
    <property type="entry name" value="Meiosis_regulatory"/>
</dbReference>